<evidence type="ECO:0000313" key="2">
    <source>
        <dbReference type="Proteomes" id="UP000481033"/>
    </source>
</evidence>
<gene>
    <name evidence="1" type="ORF">DXZ20_21380</name>
</gene>
<name>A0A6M0RQJ2_9CYAN</name>
<proteinExistence type="predicted"/>
<organism evidence="1 2">
    <name type="scientific">Adonisia turfae CCMR0081</name>
    <dbReference type="NCBI Taxonomy" id="2292702"/>
    <lineage>
        <taxon>Bacteria</taxon>
        <taxon>Bacillati</taxon>
        <taxon>Cyanobacteriota</taxon>
        <taxon>Adonisia</taxon>
        <taxon>Adonisia turfae</taxon>
    </lineage>
</organism>
<keyword evidence="2" id="KW-1185">Reference proteome</keyword>
<comment type="caution">
    <text evidence="1">The sequence shown here is derived from an EMBL/GenBank/DDBJ whole genome shotgun (WGS) entry which is preliminary data.</text>
</comment>
<dbReference type="EMBL" id="QXHD01000004">
    <property type="protein sequence ID" value="NEZ58150.1"/>
    <property type="molecule type" value="Genomic_DNA"/>
</dbReference>
<protein>
    <submittedName>
        <fullName evidence="1">Uncharacterized protein</fullName>
    </submittedName>
</protein>
<dbReference type="AlphaFoldDB" id="A0A6M0RQJ2"/>
<evidence type="ECO:0000313" key="1">
    <source>
        <dbReference type="EMBL" id="NEZ58150.1"/>
    </source>
</evidence>
<dbReference type="Proteomes" id="UP000481033">
    <property type="component" value="Unassembled WGS sequence"/>
</dbReference>
<sequence length="82" mass="9432">MTEYLDKITVEQAYLAAYEYLLRRWEYMPERLIADELSGMSLLDDGGSADPACKSEFFEALRAVLDAEAKSRRYTRADLKLS</sequence>
<accession>A0A6M0RQJ2</accession>
<reference evidence="1 2" key="1">
    <citation type="journal article" date="2020" name="Microb. Ecol.">
        <title>Ecogenomics of the Marine Benthic Filamentous Cyanobacterium Adonisia.</title>
        <authorList>
            <person name="Walter J.M."/>
            <person name="Coutinho F.H."/>
            <person name="Leomil L."/>
            <person name="Hargreaves P.I."/>
            <person name="Campeao M.E."/>
            <person name="Vieira V.V."/>
            <person name="Silva B.S."/>
            <person name="Fistarol G.O."/>
            <person name="Salomon P.S."/>
            <person name="Sawabe T."/>
            <person name="Mino S."/>
            <person name="Hosokawa M."/>
            <person name="Miyashita H."/>
            <person name="Maruyama F."/>
            <person name="van Verk M.C."/>
            <person name="Dutilh B.E."/>
            <person name="Thompson C.C."/>
            <person name="Thompson F.L."/>
        </authorList>
    </citation>
    <scope>NUCLEOTIDE SEQUENCE [LARGE SCALE GENOMIC DNA]</scope>
    <source>
        <strain evidence="1 2">CCMR0081</strain>
    </source>
</reference>